<evidence type="ECO:0000313" key="1">
    <source>
        <dbReference type="EMBL" id="CAG8728134.1"/>
    </source>
</evidence>
<dbReference type="Proteomes" id="UP000789405">
    <property type="component" value="Unassembled WGS sequence"/>
</dbReference>
<protein>
    <submittedName>
        <fullName evidence="1">14603_t:CDS:1</fullName>
    </submittedName>
</protein>
<feature type="non-terminal residue" evidence="1">
    <location>
        <position position="222"/>
    </location>
</feature>
<name>A0A9N9ICH8_9GLOM</name>
<organism evidence="1 2">
    <name type="scientific">Dentiscutata erythropus</name>
    <dbReference type="NCBI Taxonomy" id="1348616"/>
    <lineage>
        <taxon>Eukaryota</taxon>
        <taxon>Fungi</taxon>
        <taxon>Fungi incertae sedis</taxon>
        <taxon>Mucoromycota</taxon>
        <taxon>Glomeromycotina</taxon>
        <taxon>Glomeromycetes</taxon>
        <taxon>Diversisporales</taxon>
        <taxon>Gigasporaceae</taxon>
        <taxon>Dentiscutata</taxon>
    </lineage>
</organism>
<sequence length="222" mass="25740">GAEDDYKDRSSDVLTVPEEKKASKIILKISKDEREDVINDTPSGYVDLYKKCWSYYPYQRPKLDTILSKLKELSAESSVKFITNNIVTHKPENKDNKTKSTKMNIDTKYSSTDKIITESELDENTIETQCEIPQINVESANQSNVQEISILTIPTLTFDESQKYLINSEHFDLISTLIDHDLSTFNDNKCKYKKKSYEKVIRESSGYFSVEEYEVFQILKLR</sequence>
<keyword evidence="2" id="KW-1185">Reference proteome</keyword>
<accession>A0A9N9ICH8</accession>
<gene>
    <name evidence="1" type="ORF">DERYTH_LOCUS14881</name>
</gene>
<comment type="caution">
    <text evidence="1">The sequence shown here is derived from an EMBL/GenBank/DDBJ whole genome shotgun (WGS) entry which is preliminary data.</text>
</comment>
<reference evidence="1" key="1">
    <citation type="submission" date="2021-06" db="EMBL/GenBank/DDBJ databases">
        <authorList>
            <person name="Kallberg Y."/>
            <person name="Tangrot J."/>
            <person name="Rosling A."/>
        </authorList>
    </citation>
    <scope>NUCLEOTIDE SEQUENCE</scope>
    <source>
        <strain evidence="1">MA453B</strain>
    </source>
</reference>
<dbReference type="EMBL" id="CAJVPY010011579">
    <property type="protein sequence ID" value="CAG8728134.1"/>
    <property type="molecule type" value="Genomic_DNA"/>
</dbReference>
<dbReference type="Gene3D" id="1.10.510.10">
    <property type="entry name" value="Transferase(Phosphotransferase) domain 1"/>
    <property type="match status" value="1"/>
</dbReference>
<dbReference type="AlphaFoldDB" id="A0A9N9ICH8"/>
<evidence type="ECO:0000313" key="2">
    <source>
        <dbReference type="Proteomes" id="UP000789405"/>
    </source>
</evidence>
<proteinExistence type="predicted"/>